<evidence type="ECO:0000313" key="3">
    <source>
        <dbReference type="EMBL" id="MBB5375984.1"/>
    </source>
</evidence>
<reference evidence="2" key="1">
    <citation type="journal article" date="2014" name="Int. J. Syst. Evol. Microbiol.">
        <title>Complete genome of a new Firmicutes species belonging to the dominant human colonic microbiota ('Ruminococcus bicirculans') reveals two chromosomes and a selective capacity to utilize plant glucans.</title>
        <authorList>
            <consortium name="NISC Comparative Sequencing Program"/>
            <person name="Wegmann U."/>
            <person name="Louis P."/>
            <person name="Goesmann A."/>
            <person name="Henrissat B."/>
            <person name="Duncan S.H."/>
            <person name="Flint H.J."/>
        </authorList>
    </citation>
    <scope>NUCLEOTIDE SEQUENCE</scope>
    <source>
        <strain evidence="2">CGMCC 1.18437</strain>
    </source>
</reference>
<dbReference type="Proteomes" id="UP000619376">
    <property type="component" value="Unassembled WGS sequence"/>
</dbReference>
<organism evidence="3 4">
    <name type="scientific">Deinococcus metalli</name>
    <dbReference type="NCBI Taxonomy" id="1141878"/>
    <lineage>
        <taxon>Bacteria</taxon>
        <taxon>Thermotogati</taxon>
        <taxon>Deinococcota</taxon>
        <taxon>Deinococci</taxon>
        <taxon>Deinococcales</taxon>
        <taxon>Deinococcaceae</taxon>
        <taxon>Deinococcus</taxon>
    </lineage>
</organism>
<dbReference type="RefSeq" id="WP_184110270.1">
    <property type="nucleotide sequence ID" value="NZ_BNAJ01000003.1"/>
</dbReference>
<gene>
    <name evidence="2" type="ORF">GCM10017781_18000</name>
    <name evidence="3" type="ORF">HNQ07_001441</name>
</gene>
<dbReference type="Proteomes" id="UP000539473">
    <property type="component" value="Unassembled WGS sequence"/>
</dbReference>
<sequence length="132" mass="13890">MSAHGTFSIRMTPHAPQEASSPDIGRLHFDKDWAGDLEGRSQGEMLSFGNPAGGTASYVVLEVFTGSLHGRAGAFAFRQVGDMHAGEVTLTYEVVPHSGSGDLRGLGGTLTLTREGGAHVYVLDHTLPEATP</sequence>
<dbReference type="SUPFAM" id="SSF159238">
    <property type="entry name" value="SO1590-like"/>
    <property type="match status" value="1"/>
</dbReference>
<dbReference type="EMBL" id="JACHFK010000003">
    <property type="protein sequence ID" value="MBB5375984.1"/>
    <property type="molecule type" value="Genomic_DNA"/>
</dbReference>
<dbReference type="EMBL" id="BNAJ01000003">
    <property type="protein sequence ID" value="GHF41680.1"/>
    <property type="molecule type" value="Genomic_DNA"/>
</dbReference>
<protein>
    <submittedName>
        <fullName evidence="3">Expansin (Peptidoglycan-binding protein)</fullName>
    </submittedName>
</protein>
<evidence type="ECO:0000256" key="1">
    <source>
        <dbReference type="SAM" id="MobiDB-lite"/>
    </source>
</evidence>
<reference evidence="3 4" key="3">
    <citation type="submission" date="2020-08" db="EMBL/GenBank/DDBJ databases">
        <title>Genomic Encyclopedia of Type Strains, Phase IV (KMG-IV): sequencing the most valuable type-strain genomes for metagenomic binning, comparative biology and taxonomic classification.</title>
        <authorList>
            <person name="Goeker M."/>
        </authorList>
    </citation>
    <scope>NUCLEOTIDE SEQUENCE [LARGE SCALE GENOMIC DNA]</scope>
    <source>
        <strain evidence="3 4">DSM 27521</strain>
    </source>
</reference>
<comment type="caution">
    <text evidence="3">The sequence shown here is derived from an EMBL/GenBank/DDBJ whole genome shotgun (WGS) entry which is preliminary data.</text>
</comment>
<evidence type="ECO:0000313" key="2">
    <source>
        <dbReference type="EMBL" id="GHF41680.1"/>
    </source>
</evidence>
<evidence type="ECO:0000313" key="4">
    <source>
        <dbReference type="Proteomes" id="UP000539473"/>
    </source>
</evidence>
<dbReference type="InterPro" id="IPR021607">
    <property type="entry name" value="DUF3224"/>
</dbReference>
<feature type="region of interest" description="Disordered" evidence="1">
    <location>
        <begin position="1"/>
        <end position="25"/>
    </location>
</feature>
<name>A0A7W8KD60_9DEIO</name>
<accession>A0A7W8KD60</accession>
<dbReference type="AlphaFoldDB" id="A0A7W8KD60"/>
<dbReference type="InterPro" id="IPR023159">
    <property type="entry name" value="SO1590-like_sf"/>
</dbReference>
<proteinExistence type="predicted"/>
<reference evidence="5" key="2">
    <citation type="journal article" date="2019" name="Int. J. Syst. Evol. Microbiol.">
        <title>The Global Catalogue of Microorganisms (GCM) 10K type strain sequencing project: providing services to taxonomists for standard genome sequencing and annotation.</title>
        <authorList>
            <consortium name="The Broad Institute Genomics Platform"/>
            <consortium name="The Broad Institute Genome Sequencing Center for Infectious Disease"/>
            <person name="Wu L."/>
            <person name="Ma J."/>
        </authorList>
    </citation>
    <scope>NUCLEOTIDE SEQUENCE [LARGE SCALE GENOMIC DNA]</scope>
    <source>
        <strain evidence="5">CGMCC 1.18437</strain>
    </source>
</reference>
<evidence type="ECO:0000313" key="5">
    <source>
        <dbReference type="Proteomes" id="UP000619376"/>
    </source>
</evidence>
<keyword evidence="5" id="KW-1185">Reference proteome</keyword>
<dbReference type="Pfam" id="PF11528">
    <property type="entry name" value="DUF3224"/>
    <property type="match status" value="1"/>
</dbReference>
<reference evidence="2" key="4">
    <citation type="submission" date="2024-05" db="EMBL/GenBank/DDBJ databases">
        <authorList>
            <person name="Sun Q."/>
            <person name="Zhou Y."/>
        </authorList>
    </citation>
    <scope>NUCLEOTIDE SEQUENCE</scope>
    <source>
        <strain evidence="2">CGMCC 1.18437</strain>
    </source>
</reference>
<dbReference type="Gene3D" id="2.40.350.10">
    <property type="entry name" value="SO1590-like"/>
    <property type="match status" value="1"/>
</dbReference>